<dbReference type="Proteomes" id="UP000616151">
    <property type="component" value="Unassembled WGS sequence"/>
</dbReference>
<gene>
    <name evidence="1" type="ORF">JHL16_03445</name>
</gene>
<name>A0ACC5QYE8_9HYPH</name>
<proteinExistence type="predicted"/>
<evidence type="ECO:0000313" key="2">
    <source>
        <dbReference type="Proteomes" id="UP000616151"/>
    </source>
</evidence>
<organism evidence="1 2">
    <name type="scientific">Taklimakanibacter albus</name>
    <dbReference type="NCBI Taxonomy" id="2800327"/>
    <lineage>
        <taxon>Bacteria</taxon>
        <taxon>Pseudomonadati</taxon>
        <taxon>Pseudomonadota</taxon>
        <taxon>Alphaproteobacteria</taxon>
        <taxon>Hyphomicrobiales</taxon>
        <taxon>Aestuariivirgaceae</taxon>
        <taxon>Taklimakanibacter</taxon>
    </lineage>
</organism>
<sequence>MNFFKSFGVIILVVLGLIVWSSTFIVDERKKALVLRFGEINRIVEKPGLYFKIPVADEVVPIEDRMILWTSDNMSVQVVDGRRYLVDAVTMARIVNAQRFRETVSADLTRAWDRIRTRLDAALRQTYGKRTFDAALSKDRAVMMREIRDQVRAEALNNGIEIVDVRIVRTDLMDEVLKNTYERMSSERIAEAKDLRGRGEARKIEIMAQADRAYTEKLADAQRQSEVIRGEGEGERNRIFAEAFQKDPEFFDFYRSMLAYTNSLSDSGTTMVLKPDSDFFKYLGMDKAKPATP</sequence>
<comment type="caution">
    <text evidence="1">The sequence shown here is derived from an EMBL/GenBank/DDBJ whole genome shotgun (WGS) entry which is preliminary data.</text>
</comment>
<keyword evidence="1" id="KW-0645">Protease</keyword>
<keyword evidence="2" id="KW-1185">Reference proteome</keyword>
<dbReference type="EMBL" id="JAENHL010000004">
    <property type="protein sequence ID" value="MBK1865394.1"/>
    <property type="molecule type" value="Genomic_DNA"/>
</dbReference>
<protein>
    <submittedName>
        <fullName evidence="1">Protease modulator HflC</fullName>
    </submittedName>
</protein>
<keyword evidence="1" id="KW-0378">Hydrolase</keyword>
<evidence type="ECO:0000313" key="1">
    <source>
        <dbReference type="EMBL" id="MBK1865394.1"/>
    </source>
</evidence>
<accession>A0ACC5QYE8</accession>
<reference evidence="1" key="1">
    <citation type="submission" date="2021-01" db="EMBL/GenBank/DDBJ databases">
        <authorList>
            <person name="Sun Q."/>
        </authorList>
    </citation>
    <scope>NUCLEOTIDE SEQUENCE</scope>
    <source>
        <strain evidence="1">YIM B02566</strain>
    </source>
</reference>